<dbReference type="AlphaFoldDB" id="A0A9X2IPD7"/>
<dbReference type="PROSITE" id="PS51257">
    <property type="entry name" value="PROKAR_LIPOPROTEIN"/>
    <property type="match status" value="1"/>
</dbReference>
<comment type="subcellular location">
    <subcellularLocation>
        <location evidence="1">Cell envelope</location>
    </subcellularLocation>
</comment>
<dbReference type="PANTHER" id="PTHR33376">
    <property type="match status" value="1"/>
</dbReference>
<comment type="similarity">
    <text evidence="2">Belongs to the bacterial solute-binding protein 7 family.</text>
</comment>
<evidence type="ECO:0000313" key="7">
    <source>
        <dbReference type="Proteomes" id="UP001139179"/>
    </source>
</evidence>
<keyword evidence="7" id="KW-1185">Reference proteome</keyword>
<dbReference type="InterPro" id="IPR038404">
    <property type="entry name" value="TRAP_DctP_sf"/>
</dbReference>
<dbReference type="CDD" id="cd13603">
    <property type="entry name" value="PBP2_TRAP_Siap_TeaA_like"/>
    <property type="match status" value="1"/>
</dbReference>
<sequence length="349" mass="38418">MKKVANVKNVSALLIVAFLLLLAACGNEAAESGGDGEAQAGTETEAQVITVAHQQPDSHPVHISFTEKLKPMIEENSNGQLQVEIYGGGQLGGERDVMEQTQAGQIHITHLSPILGTIYEPVNLTDLPYLFRDFDHVDQVLDGELGQEILDGMAAETGLRGLAFIDNGFRQITNSSREINSLEDVKGLSLRVPEAPISIANLEALGANVTTIAYNELYSALQQGVVDGQENAYTTAASGKFYEVQDYVAETNHMYGQNIILANDKWFTDLSPELQEVVTEAVKETARYHNELHRGQEAENKQLLVDNGMILTTPDLTEFREASEVVYQSFYQENPDLEELVEEIRHLGE</sequence>
<evidence type="ECO:0000256" key="1">
    <source>
        <dbReference type="ARBA" id="ARBA00004196"/>
    </source>
</evidence>
<dbReference type="PANTHER" id="PTHR33376:SF4">
    <property type="entry name" value="SIALIC ACID-BINDING PERIPLASMIC PROTEIN SIAP"/>
    <property type="match status" value="1"/>
</dbReference>
<dbReference type="InterPro" id="IPR004682">
    <property type="entry name" value="TRAP_DctP"/>
</dbReference>
<protein>
    <submittedName>
        <fullName evidence="6">TRAP transporter substrate-binding protein</fullName>
    </submittedName>
</protein>
<dbReference type="Proteomes" id="UP001139179">
    <property type="component" value="Unassembled WGS sequence"/>
</dbReference>
<organism evidence="6 7">
    <name type="scientific">Halalkalibacter oceani</name>
    <dbReference type="NCBI Taxonomy" id="1653776"/>
    <lineage>
        <taxon>Bacteria</taxon>
        <taxon>Bacillati</taxon>
        <taxon>Bacillota</taxon>
        <taxon>Bacilli</taxon>
        <taxon>Bacillales</taxon>
        <taxon>Bacillaceae</taxon>
        <taxon>Halalkalibacter</taxon>
    </lineage>
</organism>
<dbReference type="InterPro" id="IPR018389">
    <property type="entry name" value="DctP_fam"/>
</dbReference>
<gene>
    <name evidence="6" type="ORF">M3202_09660</name>
</gene>
<evidence type="ECO:0000256" key="3">
    <source>
        <dbReference type="ARBA" id="ARBA00022448"/>
    </source>
</evidence>
<evidence type="ECO:0000313" key="6">
    <source>
        <dbReference type="EMBL" id="MCM3714352.1"/>
    </source>
</evidence>
<comment type="caution">
    <text evidence="6">The sequence shown here is derived from an EMBL/GenBank/DDBJ whole genome shotgun (WGS) entry which is preliminary data.</text>
</comment>
<dbReference type="GO" id="GO:0055085">
    <property type="term" value="P:transmembrane transport"/>
    <property type="evidence" value="ECO:0007669"/>
    <property type="project" value="InterPro"/>
</dbReference>
<keyword evidence="4 5" id="KW-0732">Signal</keyword>
<dbReference type="EMBL" id="JAMBOL010000007">
    <property type="protein sequence ID" value="MCM3714352.1"/>
    <property type="molecule type" value="Genomic_DNA"/>
</dbReference>
<dbReference type="NCBIfam" id="TIGR00787">
    <property type="entry name" value="dctP"/>
    <property type="match status" value="1"/>
</dbReference>
<evidence type="ECO:0000256" key="2">
    <source>
        <dbReference type="ARBA" id="ARBA00009023"/>
    </source>
</evidence>
<evidence type="ECO:0000256" key="4">
    <source>
        <dbReference type="ARBA" id="ARBA00022729"/>
    </source>
</evidence>
<keyword evidence="3" id="KW-0813">Transport</keyword>
<dbReference type="Gene3D" id="3.40.190.170">
    <property type="entry name" value="Bacterial extracellular solute-binding protein, family 7"/>
    <property type="match status" value="1"/>
</dbReference>
<reference evidence="6" key="1">
    <citation type="submission" date="2022-05" db="EMBL/GenBank/DDBJ databases">
        <title>Comparative Genomics of Spacecraft Associated Microbes.</title>
        <authorList>
            <person name="Tran M.T."/>
            <person name="Wright A."/>
            <person name="Seuylemezian A."/>
            <person name="Eisen J."/>
            <person name="Coil D."/>
        </authorList>
    </citation>
    <scope>NUCLEOTIDE SEQUENCE</scope>
    <source>
        <strain evidence="6">214.1.1</strain>
    </source>
</reference>
<evidence type="ECO:0000256" key="5">
    <source>
        <dbReference type="SAM" id="SignalP"/>
    </source>
</evidence>
<feature type="signal peptide" evidence="5">
    <location>
        <begin position="1"/>
        <end position="29"/>
    </location>
</feature>
<dbReference type="GO" id="GO:0030288">
    <property type="term" value="C:outer membrane-bounded periplasmic space"/>
    <property type="evidence" value="ECO:0007669"/>
    <property type="project" value="InterPro"/>
</dbReference>
<proteinExistence type="inferred from homology"/>
<accession>A0A9X2IPD7</accession>
<dbReference type="RefSeq" id="WP_251223138.1">
    <property type="nucleotide sequence ID" value="NZ_JAMBOL010000007.1"/>
</dbReference>
<feature type="chain" id="PRO_5040944740" evidence="5">
    <location>
        <begin position="30"/>
        <end position="349"/>
    </location>
</feature>
<name>A0A9X2IPD7_9BACI</name>
<dbReference type="PIRSF" id="PIRSF006470">
    <property type="entry name" value="DctB"/>
    <property type="match status" value="1"/>
</dbReference>
<dbReference type="NCBIfam" id="NF037995">
    <property type="entry name" value="TRAP_S1"/>
    <property type="match status" value="1"/>
</dbReference>
<dbReference type="Pfam" id="PF03480">
    <property type="entry name" value="DctP"/>
    <property type="match status" value="1"/>
</dbReference>